<dbReference type="InterPro" id="IPR036047">
    <property type="entry name" value="F-box-like_dom_sf"/>
</dbReference>
<keyword evidence="3" id="KW-1185">Reference proteome</keyword>
<evidence type="ECO:0000259" key="1">
    <source>
        <dbReference type="PROSITE" id="PS50181"/>
    </source>
</evidence>
<dbReference type="RefSeq" id="XP_033401108.1">
    <property type="nucleotide sequence ID" value="XM_033545393.1"/>
</dbReference>
<dbReference type="EMBL" id="ML995477">
    <property type="protein sequence ID" value="KAF2145396.1"/>
    <property type="molecule type" value="Genomic_DNA"/>
</dbReference>
<dbReference type="SMART" id="SM00256">
    <property type="entry name" value="FBOX"/>
    <property type="match status" value="1"/>
</dbReference>
<dbReference type="SUPFAM" id="SSF81383">
    <property type="entry name" value="F-box domain"/>
    <property type="match status" value="1"/>
</dbReference>
<dbReference type="GeneID" id="54302899"/>
<reference evidence="2" key="1">
    <citation type="journal article" date="2020" name="Stud. Mycol.">
        <title>101 Dothideomycetes genomes: a test case for predicting lifestyles and emergence of pathogens.</title>
        <authorList>
            <person name="Haridas S."/>
            <person name="Albert R."/>
            <person name="Binder M."/>
            <person name="Bloem J."/>
            <person name="Labutti K."/>
            <person name="Salamov A."/>
            <person name="Andreopoulos B."/>
            <person name="Baker S."/>
            <person name="Barry K."/>
            <person name="Bills G."/>
            <person name="Bluhm B."/>
            <person name="Cannon C."/>
            <person name="Castanera R."/>
            <person name="Culley D."/>
            <person name="Daum C."/>
            <person name="Ezra D."/>
            <person name="Gonzalez J."/>
            <person name="Henrissat B."/>
            <person name="Kuo A."/>
            <person name="Liang C."/>
            <person name="Lipzen A."/>
            <person name="Lutzoni F."/>
            <person name="Magnuson J."/>
            <person name="Mondo S."/>
            <person name="Nolan M."/>
            <person name="Ohm R."/>
            <person name="Pangilinan J."/>
            <person name="Park H.-J."/>
            <person name="Ramirez L."/>
            <person name="Alfaro M."/>
            <person name="Sun H."/>
            <person name="Tritt A."/>
            <person name="Yoshinaga Y."/>
            <person name="Zwiers L.-H."/>
            <person name="Turgeon B."/>
            <person name="Goodwin S."/>
            <person name="Spatafora J."/>
            <person name="Crous P."/>
            <person name="Grigoriev I."/>
        </authorList>
    </citation>
    <scope>NUCLEOTIDE SEQUENCE</scope>
    <source>
        <strain evidence="2">CBS 121167</strain>
    </source>
</reference>
<accession>A0A6A6BMU9</accession>
<dbReference type="Pfam" id="PF12937">
    <property type="entry name" value="F-box-like"/>
    <property type="match status" value="1"/>
</dbReference>
<gene>
    <name evidence="2" type="ORF">K452DRAFT_342158</name>
</gene>
<proteinExistence type="predicted"/>
<dbReference type="PROSITE" id="PS50181">
    <property type="entry name" value="FBOX"/>
    <property type="match status" value="1"/>
</dbReference>
<dbReference type="OrthoDB" id="3971593at2759"/>
<organism evidence="2 3">
    <name type="scientific">Aplosporella prunicola CBS 121167</name>
    <dbReference type="NCBI Taxonomy" id="1176127"/>
    <lineage>
        <taxon>Eukaryota</taxon>
        <taxon>Fungi</taxon>
        <taxon>Dikarya</taxon>
        <taxon>Ascomycota</taxon>
        <taxon>Pezizomycotina</taxon>
        <taxon>Dothideomycetes</taxon>
        <taxon>Dothideomycetes incertae sedis</taxon>
        <taxon>Botryosphaeriales</taxon>
        <taxon>Aplosporellaceae</taxon>
        <taxon>Aplosporella</taxon>
    </lineage>
</organism>
<dbReference type="Proteomes" id="UP000799438">
    <property type="component" value="Unassembled WGS sequence"/>
</dbReference>
<evidence type="ECO:0000313" key="2">
    <source>
        <dbReference type="EMBL" id="KAF2145396.1"/>
    </source>
</evidence>
<name>A0A6A6BMU9_9PEZI</name>
<protein>
    <recommendedName>
        <fullName evidence="1">F-box domain-containing protein</fullName>
    </recommendedName>
</protein>
<evidence type="ECO:0000313" key="3">
    <source>
        <dbReference type="Proteomes" id="UP000799438"/>
    </source>
</evidence>
<dbReference type="CDD" id="cd09917">
    <property type="entry name" value="F-box_SF"/>
    <property type="match status" value="1"/>
</dbReference>
<dbReference type="InterPro" id="IPR001810">
    <property type="entry name" value="F-box_dom"/>
</dbReference>
<dbReference type="AlphaFoldDB" id="A0A6A6BMU9"/>
<dbReference type="Gene3D" id="1.20.1280.50">
    <property type="match status" value="1"/>
</dbReference>
<feature type="domain" description="F-box" evidence="1">
    <location>
        <begin position="36"/>
        <end position="82"/>
    </location>
</feature>
<sequence>MKRVRRLNPGSQPVDRAASLIVPIPTMDDTTTDSPIRGIYKLPIEITQEIAGYLSDQDVCALGASCRHFKLIIDDNSFWFKRFHATFDPSSIYIVKSGVTNAEDVKDKLKLLYQDRQKRLRGTAFMTGEFRSREKRVIRLLAELIRESYNGKPLFDSNGLLTCNNIEVLKEYAKNTELLEIFSPSKYSQKYNSGLAAIQLMCTSMCFDADLGLHNWNFNLSQKYCYMTAIEAPVFTNADKTMVNVEWLLHVVNFFKYHATNEDERTLFEPFQSLDTLEKPAMWTRSVKDNGGKLGKNWKGTYAYLDRDQMRLMRRAIEDDDDSMVIIDHNIDHGEKAIQTLELDYPGDHPRFKWPTKFEDSLGSRSVEYPPTPVQHNINNTNPPPKNTTAIFFEGEGYDNEEYLAAGWLNPLPEQEGIPGWMRVTMMKYFDDQQGGWHTNALWAYEGVVLPGGHIMLGRWWNPEEPAPGVYVGPFIFWDVDASVGDDDDSDMTDSEH</sequence>